<dbReference type="AlphaFoldDB" id="A0A086QZJ1"/>
<feature type="region of interest" description="Disordered" evidence="1">
    <location>
        <begin position="495"/>
        <end position="517"/>
    </location>
</feature>
<evidence type="ECO:0000256" key="1">
    <source>
        <dbReference type="SAM" id="MobiDB-lite"/>
    </source>
</evidence>
<feature type="region of interest" description="Disordered" evidence="1">
    <location>
        <begin position="170"/>
        <end position="211"/>
    </location>
</feature>
<evidence type="ECO:0000313" key="2">
    <source>
        <dbReference type="EMBL" id="KFH18023.1"/>
    </source>
</evidence>
<feature type="compositionally biased region" description="Basic and acidic residues" evidence="1">
    <location>
        <begin position="99"/>
        <end position="140"/>
    </location>
</feature>
<feature type="region of interest" description="Disordered" evidence="1">
    <location>
        <begin position="71"/>
        <end position="140"/>
    </location>
</feature>
<feature type="compositionally biased region" description="Polar residues" evidence="1">
    <location>
        <begin position="73"/>
        <end position="86"/>
    </location>
</feature>
<feature type="compositionally biased region" description="Basic and acidic residues" evidence="1">
    <location>
        <begin position="495"/>
        <end position="511"/>
    </location>
</feature>
<feature type="compositionally biased region" description="Basic and acidic residues" evidence="1">
    <location>
        <begin position="597"/>
        <end position="617"/>
    </location>
</feature>
<feature type="region of interest" description="Disordered" evidence="1">
    <location>
        <begin position="540"/>
        <end position="617"/>
    </location>
</feature>
<keyword evidence="2" id="KW-0812">Transmembrane</keyword>
<dbReference type="OrthoDB" id="10472477at2759"/>
<comment type="caution">
    <text evidence="2">The sequence shown here is derived from an EMBL/GenBank/DDBJ whole genome shotgun (WGS) entry which is preliminary data.</text>
</comment>
<accession>A0A086QZJ1</accession>
<feature type="compositionally biased region" description="Basic and acidic residues" evidence="1">
    <location>
        <begin position="178"/>
        <end position="201"/>
    </location>
</feature>
<feature type="compositionally biased region" description="Low complexity" evidence="1">
    <location>
        <begin position="554"/>
        <end position="572"/>
    </location>
</feature>
<sequence length="877" mass="94812">MGAAASSFSLFAALFHLQFLFPLFPFLSSGIAFACRFVLHFLLLLLEMQRVDAGLVAAVARFLSRPPEADSRQVLQPRSSFLSSSENRGRRTAKHKHCRTAEATKGEQEREEEKERKAEQESEQKGEEERQREEEQEGKQDRVITTLLRILERSRRQIDLLSELLEREEKRSRKIRGDRRTPHASDSHAEREQGIRDAEEGPREDDDDEKSETAWNATLWFDPLFVQQCGVLPLPPVQPPSRRTFSATAVALLQRLSTLLRISASSLSSLSRSSSEECRLDSSSSSASFSSFSASSPSASSSSSSPSSSLSSSSSAFSSSPHCASGTSVKCFGSSSFLCSEDACLFPRFLLHQLNALRPWQESLSASFLGSRLSANSPPAYLHRYAIACVGAAADVLKFTSFPSSSSRPPSPSSLCASSSPSSRSSASPFMSEVVFCSPSLLPALADDVALLRVFALRLLQTVTAAAEDFEGRRPRSRPLQEKIFARLSGREGYAESEGKLPTKETKKADRTLSSPAPVSWRRQAEILLLAHTKASRFPVSQLRQQPPVTDRCSASPLSPLSPLSPVSPSSLRAESSVSSFAASTAGDRGSRARQLSGEKTESLGRKQRSNADRKESAAQEAVRAFVDSLAEALQANATSFHLSLARHHRDLKRRMRQVAGVLQRALAVQATLASFHLEIGKNGRLSSSCSQSPSSSCSQSPSSCSASPSSSCSASPSSSCSASSSSSCSASSSSSCSASSSSSSCSSSSLWGPAAAPAVVALRLLLSQQRRRLLLSASLDLLRPQEKCLLFWHLFLLDFTEAQVSTRLLACAAGAGSRGTVRSSPVRSFLDLLRTAACSFQRSFVFEDMVGDAGHARVLRQQIFVSRREALVSLSS</sequence>
<dbReference type="VEuPathDB" id="ToxoDB:TGMAS_311140B"/>
<evidence type="ECO:0000313" key="3">
    <source>
        <dbReference type="Proteomes" id="UP000028821"/>
    </source>
</evidence>
<feature type="region of interest" description="Disordered" evidence="1">
    <location>
        <begin position="282"/>
        <end position="307"/>
    </location>
</feature>
<dbReference type="Proteomes" id="UP000028821">
    <property type="component" value="Unassembled WGS sequence"/>
</dbReference>
<keyword evidence="2" id="KW-0472">Membrane</keyword>
<protein>
    <submittedName>
        <fullName evidence="2">Putative transmembrane protein</fullName>
    </submittedName>
</protein>
<feature type="compositionally biased region" description="Polar residues" evidence="1">
    <location>
        <begin position="573"/>
        <end position="583"/>
    </location>
</feature>
<organism evidence="2 3">
    <name type="scientific">Toxoplasma gondii MAS</name>
    <dbReference type="NCBI Taxonomy" id="943118"/>
    <lineage>
        <taxon>Eukaryota</taxon>
        <taxon>Sar</taxon>
        <taxon>Alveolata</taxon>
        <taxon>Apicomplexa</taxon>
        <taxon>Conoidasida</taxon>
        <taxon>Coccidia</taxon>
        <taxon>Eucoccidiorida</taxon>
        <taxon>Eimeriorina</taxon>
        <taxon>Sarcocystidae</taxon>
        <taxon>Toxoplasma</taxon>
    </lineage>
</organism>
<name>A0A086QZJ1_TOXGO</name>
<gene>
    <name evidence="2" type="ORF">TGMAS_311140B</name>
</gene>
<dbReference type="EMBL" id="AEXC02000106">
    <property type="protein sequence ID" value="KFH18023.1"/>
    <property type="molecule type" value="Genomic_DNA"/>
</dbReference>
<reference evidence="2 3" key="1">
    <citation type="submission" date="2014-04" db="EMBL/GenBank/DDBJ databases">
        <authorList>
            <person name="Sibley D."/>
            <person name="Venepally P."/>
            <person name="Karamycheva S."/>
            <person name="Hadjithomas M."/>
            <person name="Khan A."/>
            <person name="Brunk B."/>
            <person name="Roos D."/>
            <person name="Caler E."/>
            <person name="Lorenzi H."/>
        </authorList>
    </citation>
    <scope>NUCLEOTIDE SEQUENCE [LARGE SCALE GENOMIC DNA]</scope>
    <source>
        <strain evidence="2 3">MAS</strain>
    </source>
</reference>
<proteinExistence type="predicted"/>